<evidence type="ECO:0000256" key="3">
    <source>
        <dbReference type="ARBA" id="ARBA00022741"/>
    </source>
</evidence>
<gene>
    <name evidence="6" type="ORF">BABA_11811</name>
</gene>
<dbReference type="InterPro" id="IPR003439">
    <property type="entry name" value="ABC_transporter-like_ATP-bd"/>
</dbReference>
<feature type="domain" description="ABC transporter" evidence="5">
    <location>
        <begin position="6"/>
        <end position="255"/>
    </location>
</feature>
<keyword evidence="7" id="KW-1185">Reference proteome</keyword>
<dbReference type="NCBIfam" id="NF008453">
    <property type="entry name" value="PRK11308.1"/>
    <property type="match status" value="1"/>
</dbReference>
<dbReference type="SMART" id="SM00382">
    <property type="entry name" value="AAA"/>
    <property type="match status" value="1"/>
</dbReference>
<evidence type="ECO:0000259" key="5">
    <source>
        <dbReference type="PROSITE" id="PS50893"/>
    </source>
</evidence>
<dbReference type="Proteomes" id="UP000006316">
    <property type="component" value="Unassembled WGS sequence"/>
</dbReference>
<dbReference type="CDD" id="cd03257">
    <property type="entry name" value="ABC_NikE_OppD_transporters"/>
    <property type="match status" value="1"/>
</dbReference>
<dbReference type="EMBL" id="AJLS01000060">
    <property type="protein sequence ID" value="EKN69114.1"/>
    <property type="molecule type" value="Genomic_DNA"/>
</dbReference>
<dbReference type="Gene3D" id="3.40.50.300">
    <property type="entry name" value="P-loop containing nucleotide triphosphate hydrolases"/>
    <property type="match status" value="1"/>
</dbReference>
<dbReference type="InterPro" id="IPR017871">
    <property type="entry name" value="ABC_transporter-like_CS"/>
</dbReference>
<dbReference type="GO" id="GO:0005524">
    <property type="term" value="F:ATP binding"/>
    <property type="evidence" value="ECO:0007669"/>
    <property type="project" value="UniProtKB-KW"/>
</dbReference>
<keyword evidence="2" id="KW-0813">Transport</keyword>
<name>K6DLC8_9BACI</name>
<dbReference type="PANTHER" id="PTHR43776">
    <property type="entry name" value="TRANSPORT ATP-BINDING PROTEIN"/>
    <property type="match status" value="1"/>
</dbReference>
<dbReference type="FunFam" id="3.40.50.300:FF:000016">
    <property type="entry name" value="Oligopeptide ABC transporter ATP-binding component"/>
    <property type="match status" value="1"/>
</dbReference>
<dbReference type="RefSeq" id="WP_007085378.1">
    <property type="nucleotide sequence ID" value="NZ_AJLS01000060.1"/>
</dbReference>
<dbReference type="NCBIfam" id="TIGR01727">
    <property type="entry name" value="oligo_HPY"/>
    <property type="match status" value="1"/>
</dbReference>
<dbReference type="GO" id="GO:0016887">
    <property type="term" value="F:ATP hydrolysis activity"/>
    <property type="evidence" value="ECO:0007669"/>
    <property type="project" value="InterPro"/>
</dbReference>
<keyword evidence="3" id="KW-0547">Nucleotide-binding</keyword>
<sequence length="323" mass="36187">MSNTLLKVDGLKKSFSIPDGMFGKKKMLKAVHDVSFHIPEGKTFSLVGESGCGKSTTGRLISRLLDPSEGEIWIDGEEISQRKEAQLKVMRKKVQMIFQDPYASLNPRMKVRDIIAEPLAIHTNLSRAERYQQVSEILEIVGLSEYHANRYAHEFSGGQRQRIGIARALILKPKLIIADEPVSALDVSIQAQILNLLKDLQSEFHLTYLFISHDLSVVEHISDHIGVMYLGTIVESGPKEVIFANPKHPYTKALLSSIPIPDPRLRRERIILQGDLPSPVNPPSGCRFHTRCPIAKDLCKTTEPAVHKDDGKGHMVACHFVEY</sequence>
<evidence type="ECO:0000256" key="4">
    <source>
        <dbReference type="ARBA" id="ARBA00022840"/>
    </source>
</evidence>
<dbReference type="PROSITE" id="PS00211">
    <property type="entry name" value="ABC_TRANSPORTER_1"/>
    <property type="match status" value="1"/>
</dbReference>
<dbReference type="STRING" id="1117379.BABA_11811"/>
<dbReference type="InterPro" id="IPR027417">
    <property type="entry name" value="P-loop_NTPase"/>
</dbReference>
<organism evidence="6 7">
    <name type="scientific">Neobacillus bataviensis LMG 21833</name>
    <dbReference type="NCBI Taxonomy" id="1117379"/>
    <lineage>
        <taxon>Bacteria</taxon>
        <taxon>Bacillati</taxon>
        <taxon>Bacillota</taxon>
        <taxon>Bacilli</taxon>
        <taxon>Bacillales</taxon>
        <taxon>Bacillaceae</taxon>
        <taxon>Neobacillus</taxon>
    </lineage>
</organism>
<dbReference type="GO" id="GO:0055085">
    <property type="term" value="P:transmembrane transport"/>
    <property type="evidence" value="ECO:0007669"/>
    <property type="project" value="UniProtKB-ARBA"/>
</dbReference>
<reference evidence="6 7" key="1">
    <citation type="journal article" date="2012" name="Front. Microbiol.">
        <title>Redundancy and modularity in membrane-associated dissimilatory nitrate reduction in Bacillus.</title>
        <authorList>
            <person name="Heylen K."/>
            <person name="Keltjens J."/>
        </authorList>
    </citation>
    <scope>NUCLEOTIDE SEQUENCE [LARGE SCALE GENOMIC DNA]</scope>
    <source>
        <strain evidence="7">LMG 21833T</strain>
    </source>
</reference>
<comment type="caution">
    <text evidence="6">The sequence shown here is derived from an EMBL/GenBank/DDBJ whole genome shotgun (WGS) entry which is preliminary data.</text>
</comment>
<evidence type="ECO:0000256" key="2">
    <source>
        <dbReference type="ARBA" id="ARBA00022448"/>
    </source>
</evidence>
<dbReference type="InterPro" id="IPR050319">
    <property type="entry name" value="ABC_transp_ATP-bind"/>
</dbReference>
<dbReference type="Pfam" id="PF00005">
    <property type="entry name" value="ABC_tran"/>
    <property type="match status" value="1"/>
</dbReference>
<evidence type="ECO:0000313" key="6">
    <source>
        <dbReference type="EMBL" id="EKN69114.1"/>
    </source>
</evidence>
<dbReference type="InterPro" id="IPR003593">
    <property type="entry name" value="AAA+_ATPase"/>
</dbReference>
<dbReference type="SUPFAM" id="SSF52540">
    <property type="entry name" value="P-loop containing nucleoside triphosphate hydrolases"/>
    <property type="match status" value="1"/>
</dbReference>
<dbReference type="eggNOG" id="COG4608">
    <property type="taxonomic scope" value="Bacteria"/>
</dbReference>
<dbReference type="PATRIC" id="fig|1117379.3.peg.2460"/>
<dbReference type="PROSITE" id="PS50893">
    <property type="entry name" value="ABC_TRANSPORTER_2"/>
    <property type="match status" value="1"/>
</dbReference>
<evidence type="ECO:0000256" key="1">
    <source>
        <dbReference type="ARBA" id="ARBA00005417"/>
    </source>
</evidence>
<dbReference type="AlphaFoldDB" id="K6DLC8"/>
<proteinExistence type="inferred from homology"/>
<dbReference type="InterPro" id="IPR013563">
    <property type="entry name" value="Oligopep_ABC_C"/>
</dbReference>
<dbReference type="GO" id="GO:0015833">
    <property type="term" value="P:peptide transport"/>
    <property type="evidence" value="ECO:0007669"/>
    <property type="project" value="InterPro"/>
</dbReference>
<dbReference type="Pfam" id="PF08352">
    <property type="entry name" value="oligo_HPY"/>
    <property type="match status" value="1"/>
</dbReference>
<comment type="similarity">
    <text evidence="1">Belongs to the ABC transporter superfamily.</text>
</comment>
<keyword evidence="4" id="KW-0067">ATP-binding</keyword>
<evidence type="ECO:0000313" key="7">
    <source>
        <dbReference type="Proteomes" id="UP000006316"/>
    </source>
</evidence>
<protein>
    <submittedName>
        <fullName evidence="6">Oligopeptide/dipeptide ABC transporter ATPase subunit</fullName>
    </submittedName>
</protein>
<accession>K6DLC8</accession>